<accession>A0A3L6QH56</accession>
<protein>
    <submittedName>
        <fullName evidence="3">MADS-box protein SOC1-like isoform X1</fullName>
    </submittedName>
</protein>
<comment type="caution">
    <text evidence="3">The sequence shown here is derived from an EMBL/GenBank/DDBJ whole genome shotgun (WGS) entry which is preliminary data.</text>
</comment>
<feature type="region of interest" description="Disordered" evidence="2">
    <location>
        <begin position="76"/>
        <end position="98"/>
    </location>
</feature>
<evidence type="ECO:0000256" key="2">
    <source>
        <dbReference type="SAM" id="MobiDB-lite"/>
    </source>
</evidence>
<evidence type="ECO:0000256" key="1">
    <source>
        <dbReference type="SAM" id="Coils"/>
    </source>
</evidence>
<reference evidence="4" key="1">
    <citation type="journal article" date="2019" name="Nat. Commun.">
        <title>The genome of broomcorn millet.</title>
        <authorList>
            <person name="Zou C."/>
            <person name="Miki D."/>
            <person name="Li D."/>
            <person name="Tang Q."/>
            <person name="Xiao L."/>
            <person name="Rajput S."/>
            <person name="Deng P."/>
            <person name="Jia W."/>
            <person name="Huang R."/>
            <person name="Zhang M."/>
            <person name="Sun Y."/>
            <person name="Hu J."/>
            <person name="Fu X."/>
            <person name="Schnable P.S."/>
            <person name="Li F."/>
            <person name="Zhang H."/>
            <person name="Feng B."/>
            <person name="Zhu X."/>
            <person name="Liu R."/>
            <person name="Schnable J.C."/>
            <person name="Zhu J.-K."/>
            <person name="Zhang H."/>
        </authorList>
    </citation>
    <scope>NUCLEOTIDE SEQUENCE [LARGE SCALE GENOMIC DNA]</scope>
</reference>
<proteinExistence type="predicted"/>
<feature type="coiled-coil region" evidence="1">
    <location>
        <begin position="6"/>
        <end position="36"/>
    </location>
</feature>
<gene>
    <name evidence="3" type="ORF">C2845_PM12G00180</name>
</gene>
<evidence type="ECO:0000313" key="4">
    <source>
        <dbReference type="Proteomes" id="UP000275267"/>
    </source>
</evidence>
<dbReference type="EMBL" id="PQIB02000012">
    <property type="protein sequence ID" value="RLM80033.1"/>
    <property type="molecule type" value="Genomic_DNA"/>
</dbReference>
<keyword evidence="4" id="KW-1185">Reference proteome</keyword>
<dbReference type="AlphaFoldDB" id="A0A3L6QH56"/>
<dbReference type="Proteomes" id="UP000275267">
    <property type="component" value="Unassembled WGS sequence"/>
</dbReference>
<name>A0A3L6QH56_PANMI</name>
<organism evidence="3 4">
    <name type="scientific">Panicum miliaceum</name>
    <name type="common">Proso millet</name>
    <name type="synonym">Broomcorn millet</name>
    <dbReference type="NCBI Taxonomy" id="4540"/>
    <lineage>
        <taxon>Eukaryota</taxon>
        <taxon>Viridiplantae</taxon>
        <taxon>Streptophyta</taxon>
        <taxon>Embryophyta</taxon>
        <taxon>Tracheophyta</taxon>
        <taxon>Spermatophyta</taxon>
        <taxon>Magnoliopsida</taxon>
        <taxon>Liliopsida</taxon>
        <taxon>Poales</taxon>
        <taxon>Poaceae</taxon>
        <taxon>PACMAD clade</taxon>
        <taxon>Panicoideae</taxon>
        <taxon>Panicodae</taxon>
        <taxon>Paniceae</taxon>
        <taxon>Panicinae</taxon>
        <taxon>Panicum</taxon>
        <taxon>Panicum sect. Panicum</taxon>
    </lineage>
</organism>
<evidence type="ECO:0000313" key="3">
    <source>
        <dbReference type="EMBL" id="RLM80033.1"/>
    </source>
</evidence>
<sequence>MDAEQQKKLMDQILELRQKEQKLAKENAMLRDQQCKALPLLLLNDNKGRMDAAAGGEEEADDGRMEDVETELAIGIGRRWPSNSSVGAEPPQHGSMSA</sequence>
<keyword evidence="1" id="KW-0175">Coiled coil</keyword>